<reference evidence="2" key="1">
    <citation type="submission" date="2017-06" db="EMBL/GenBank/DDBJ databases">
        <authorList>
            <person name="Cremers G."/>
        </authorList>
    </citation>
    <scope>NUCLEOTIDE SEQUENCE [LARGE SCALE GENOMIC DNA]</scope>
</reference>
<dbReference type="SUPFAM" id="SSF50998">
    <property type="entry name" value="Quinoprotein alcohol dehydrogenase-like"/>
    <property type="match status" value="1"/>
</dbReference>
<evidence type="ECO:0000313" key="1">
    <source>
        <dbReference type="EMBL" id="SNQ61468.1"/>
    </source>
</evidence>
<evidence type="ECO:0000313" key="2">
    <source>
        <dbReference type="Proteomes" id="UP000218615"/>
    </source>
</evidence>
<dbReference type="AlphaFoldDB" id="A0A284VQH7"/>
<gene>
    <name evidence="1" type="ORF">MNV_370010</name>
</gene>
<accession>A0A284VQH7</accession>
<name>A0A284VQH7_9EURY</name>
<protein>
    <submittedName>
        <fullName evidence="1">Uncharacterized protein</fullName>
    </submittedName>
</protein>
<sequence>MAISVANAFYISINKIMENLYRQIHNSFAVDDMGSVFIASDHAMYRFDAGEDGKPIISWREPYDRGTRIKPTNKSIIVENNYGYSGQQATMQGNATEPGMTRIDLNPDGSCDTVWNSSERVPNVVSKMSLANGLVYTYTKGPGPNTTDAWYFTAIDFETGQTVYKRLTGTGVYYDSFYAGVYLGPDGTAYVGVLGGLVAIRDQK</sequence>
<dbReference type="EMBL" id="FZMP01000182">
    <property type="protein sequence ID" value="SNQ61468.1"/>
    <property type="molecule type" value="Genomic_DNA"/>
</dbReference>
<dbReference type="Proteomes" id="UP000218615">
    <property type="component" value="Unassembled WGS sequence"/>
</dbReference>
<keyword evidence="2" id="KW-1185">Reference proteome</keyword>
<organism evidence="1 2">
    <name type="scientific">Candidatus Methanoperedens nitratireducens</name>
    <dbReference type="NCBI Taxonomy" id="1392998"/>
    <lineage>
        <taxon>Archaea</taxon>
        <taxon>Methanobacteriati</taxon>
        <taxon>Methanobacteriota</taxon>
        <taxon>Stenosarchaea group</taxon>
        <taxon>Methanomicrobia</taxon>
        <taxon>Methanosarcinales</taxon>
        <taxon>ANME-2 cluster</taxon>
        <taxon>Candidatus Methanoperedentaceae</taxon>
        <taxon>Candidatus Methanoperedens</taxon>
    </lineage>
</organism>
<dbReference type="InterPro" id="IPR011047">
    <property type="entry name" value="Quinoprotein_ADH-like_sf"/>
</dbReference>
<dbReference type="RefSeq" id="WP_096206153.1">
    <property type="nucleotide sequence ID" value="NZ_FZMP01000182.1"/>
</dbReference>
<proteinExistence type="predicted"/>